<sequence>MSPPADRMRLGYKVICPPAPTIPGDSTEMRWRRLRRRCRKVIGGIPLPEPFSAEELCSRLAGERDRPLHLLPFPTPTAPGTPSGMWLVAERGDYIFYDSQTSLLHQEHIIVHEIGHMVCGHRSAGDDQQLYRMIDIADPESIRQALPRIRYSDEQEQEAEMMASLILEAAGRIPVPTLPSGMLSGLESAMGLRTARHPGASWRRG</sequence>
<dbReference type="Gene3D" id="1.10.10.2910">
    <property type="match status" value="1"/>
</dbReference>
<organism evidence="1">
    <name type="scientific">Streptomyces platensis</name>
    <dbReference type="NCBI Taxonomy" id="58346"/>
    <lineage>
        <taxon>Bacteria</taxon>
        <taxon>Bacillati</taxon>
        <taxon>Actinomycetota</taxon>
        <taxon>Actinomycetes</taxon>
        <taxon>Kitasatosporales</taxon>
        <taxon>Streptomycetaceae</taxon>
        <taxon>Streptomyces</taxon>
    </lineage>
</organism>
<reference evidence="1" key="1">
    <citation type="journal article" date="2010" name="Environ. Microbiol.">
        <title>Coevolution of antibiotic production and counter-resistance in soil bacteria.</title>
        <authorList>
            <person name="Laskaris P."/>
            <person name="Tolba S."/>
            <person name="Calvo-Bado L."/>
            <person name="Wellington L."/>
        </authorList>
    </citation>
    <scope>NUCLEOTIDE SEQUENCE</scope>
    <source>
        <strain evidence="1">CR50</strain>
    </source>
</reference>
<evidence type="ECO:0000313" key="1">
    <source>
        <dbReference type="EMBL" id="ADC52813.1"/>
    </source>
</evidence>
<protein>
    <recommendedName>
        <fullName evidence="2">IrrE N-terminal-like domain-containing protein</fullName>
    </recommendedName>
</protein>
<evidence type="ECO:0008006" key="2">
    <source>
        <dbReference type="Google" id="ProtNLM"/>
    </source>
</evidence>
<accession>D3Y149</accession>
<name>D3Y149_STRPT</name>
<proteinExistence type="predicted"/>
<dbReference type="EMBL" id="GU384160">
    <property type="protein sequence ID" value="ADC52813.1"/>
    <property type="molecule type" value="Genomic_DNA"/>
</dbReference>
<dbReference type="AlphaFoldDB" id="D3Y149"/>